<keyword evidence="10" id="KW-0594">Phospholipid biosynthesis</keyword>
<dbReference type="EMBL" id="BPQB01000022">
    <property type="protein sequence ID" value="GJE91582.1"/>
    <property type="molecule type" value="Genomic_DNA"/>
</dbReference>
<dbReference type="InterPro" id="IPR007318">
    <property type="entry name" value="Phopholipid_MeTrfase"/>
</dbReference>
<evidence type="ECO:0000256" key="12">
    <source>
        <dbReference type="SAM" id="Phobius"/>
    </source>
</evidence>
<feature type="transmembrane region" description="Helical" evidence="12">
    <location>
        <begin position="98"/>
        <end position="120"/>
    </location>
</feature>
<evidence type="ECO:0000256" key="7">
    <source>
        <dbReference type="ARBA" id="ARBA00022989"/>
    </source>
</evidence>
<accession>A0A9P3G977</accession>
<evidence type="ECO:0000256" key="10">
    <source>
        <dbReference type="ARBA" id="ARBA00023209"/>
    </source>
</evidence>
<keyword evidence="3" id="KW-0489">Methyltransferase</keyword>
<comment type="caution">
    <text evidence="13">The sequence shown here is derived from an EMBL/GenBank/DDBJ whole genome shotgun (WGS) entry which is preliminary data.</text>
</comment>
<evidence type="ECO:0008006" key="15">
    <source>
        <dbReference type="Google" id="ProtNLM"/>
    </source>
</evidence>
<keyword evidence="2" id="KW-0444">Lipid biosynthesis</keyword>
<gene>
    <name evidence="13" type="ORF">PsYK624_077320</name>
</gene>
<dbReference type="AlphaFoldDB" id="A0A9P3G977"/>
<evidence type="ECO:0000256" key="2">
    <source>
        <dbReference type="ARBA" id="ARBA00022516"/>
    </source>
</evidence>
<keyword evidence="11" id="KW-1208">Phospholipid metabolism</keyword>
<keyword evidence="7 12" id="KW-1133">Transmembrane helix</keyword>
<dbReference type="GO" id="GO:0012505">
    <property type="term" value="C:endomembrane system"/>
    <property type="evidence" value="ECO:0007669"/>
    <property type="project" value="UniProtKB-SubCell"/>
</dbReference>
<sequence length="236" mass="25534">MTLARALVVVAQGVFYQMASSPPNKTPQKARYDADHPWFIRIAPLVMKVQVPLIWACSAAELLLLATPHLAVPASAGRTLEAVLCAGAHKPALRASPFALAGLALVACGSMLRLACYRALGDLFTFDLTIFPSHALVTGGPYSWVRHPAYTGTLAMCLGIGLIGLTPGSWVAECAVRAGWTSALLRLAGAAVWWCWWLSVGVTRCRAEDAELKKKFGAEWEKYAARVPWWFVPGLM</sequence>
<proteinExistence type="predicted"/>
<evidence type="ECO:0000256" key="8">
    <source>
        <dbReference type="ARBA" id="ARBA00023098"/>
    </source>
</evidence>
<keyword evidence="8" id="KW-0443">Lipid metabolism</keyword>
<keyword evidence="5 12" id="KW-0812">Transmembrane</keyword>
<keyword evidence="9 12" id="KW-0472">Membrane</keyword>
<comment type="subcellular location">
    <subcellularLocation>
        <location evidence="1">Endomembrane system</location>
        <topology evidence="1">Multi-pass membrane protein</topology>
    </subcellularLocation>
</comment>
<feature type="transmembrane region" description="Helical" evidence="12">
    <location>
        <begin position="183"/>
        <end position="202"/>
    </location>
</feature>
<dbReference type="OrthoDB" id="422086at2759"/>
<keyword evidence="14" id="KW-1185">Reference proteome</keyword>
<evidence type="ECO:0000256" key="1">
    <source>
        <dbReference type="ARBA" id="ARBA00004127"/>
    </source>
</evidence>
<organism evidence="13 14">
    <name type="scientific">Phanerochaete sordida</name>
    <dbReference type="NCBI Taxonomy" id="48140"/>
    <lineage>
        <taxon>Eukaryota</taxon>
        <taxon>Fungi</taxon>
        <taxon>Dikarya</taxon>
        <taxon>Basidiomycota</taxon>
        <taxon>Agaricomycotina</taxon>
        <taxon>Agaricomycetes</taxon>
        <taxon>Polyporales</taxon>
        <taxon>Phanerochaetaceae</taxon>
        <taxon>Phanerochaete</taxon>
    </lineage>
</organism>
<evidence type="ECO:0000313" key="14">
    <source>
        <dbReference type="Proteomes" id="UP000703269"/>
    </source>
</evidence>
<evidence type="ECO:0000256" key="6">
    <source>
        <dbReference type="ARBA" id="ARBA00022824"/>
    </source>
</evidence>
<keyword evidence="6" id="KW-0256">Endoplasmic reticulum</keyword>
<dbReference type="PANTHER" id="PTHR12714:SF9">
    <property type="entry name" value="PROTEIN-S-ISOPRENYLCYSTEINE O-METHYLTRANSFERASE"/>
    <property type="match status" value="1"/>
</dbReference>
<evidence type="ECO:0000256" key="9">
    <source>
        <dbReference type="ARBA" id="ARBA00023136"/>
    </source>
</evidence>
<name>A0A9P3G977_9APHY</name>
<feature type="transmembrane region" description="Helical" evidence="12">
    <location>
        <begin position="149"/>
        <end position="171"/>
    </location>
</feature>
<protein>
    <recommendedName>
        <fullName evidence="15">Protein-S-isoprenylcysteine O-methyltransferase</fullName>
    </recommendedName>
</protein>
<evidence type="ECO:0000256" key="3">
    <source>
        <dbReference type="ARBA" id="ARBA00022603"/>
    </source>
</evidence>
<dbReference type="Gene3D" id="1.20.120.1630">
    <property type="match status" value="1"/>
</dbReference>
<dbReference type="GO" id="GO:0008168">
    <property type="term" value="F:methyltransferase activity"/>
    <property type="evidence" value="ECO:0007669"/>
    <property type="project" value="UniProtKB-KW"/>
</dbReference>
<keyword evidence="4" id="KW-0949">S-adenosyl-L-methionine</keyword>
<dbReference type="Pfam" id="PF04191">
    <property type="entry name" value="PEMT"/>
    <property type="match status" value="1"/>
</dbReference>
<dbReference type="GO" id="GO:0008654">
    <property type="term" value="P:phospholipid biosynthetic process"/>
    <property type="evidence" value="ECO:0007669"/>
    <property type="project" value="UniProtKB-KW"/>
</dbReference>
<reference evidence="13 14" key="1">
    <citation type="submission" date="2021-08" db="EMBL/GenBank/DDBJ databases">
        <title>Draft Genome Sequence of Phanerochaete sordida strain YK-624.</title>
        <authorList>
            <person name="Mori T."/>
            <person name="Dohra H."/>
            <person name="Suzuki T."/>
            <person name="Kawagishi H."/>
            <person name="Hirai H."/>
        </authorList>
    </citation>
    <scope>NUCLEOTIDE SEQUENCE [LARGE SCALE GENOMIC DNA]</scope>
    <source>
        <strain evidence="13 14">YK-624</strain>
    </source>
</reference>
<evidence type="ECO:0000256" key="4">
    <source>
        <dbReference type="ARBA" id="ARBA00022691"/>
    </source>
</evidence>
<evidence type="ECO:0000256" key="11">
    <source>
        <dbReference type="ARBA" id="ARBA00023264"/>
    </source>
</evidence>
<dbReference type="GO" id="GO:0032259">
    <property type="term" value="P:methylation"/>
    <property type="evidence" value="ECO:0007669"/>
    <property type="project" value="UniProtKB-KW"/>
</dbReference>
<keyword evidence="3" id="KW-0808">Transferase</keyword>
<evidence type="ECO:0000256" key="5">
    <source>
        <dbReference type="ARBA" id="ARBA00022692"/>
    </source>
</evidence>
<evidence type="ECO:0000313" key="13">
    <source>
        <dbReference type="EMBL" id="GJE91582.1"/>
    </source>
</evidence>
<dbReference type="PANTHER" id="PTHR12714">
    <property type="entry name" value="PROTEIN-S ISOPRENYLCYSTEINE O-METHYLTRANSFERASE"/>
    <property type="match status" value="1"/>
</dbReference>
<dbReference type="Proteomes" id="UP000703269">
    <property type="component" value="Unassembled WGS sequence"/>
</dbReference>